<proteinExistence type="inferred from homology"/>
<dbReference type="InterPro" id="IPR050306">
    <property type="entry name" value="PfkB_Carbo_kinase"/>
</dbReference>
<dbReference type="GO" id="GO:0019698">
    <property type="term" value="P:D-galacturonate catabolic process"/>
    <property type="evidence" value="ECO:0007669"/>
    <property type="project" value="TreeGrafter"/>
</dbReference>
<accession>A0A8J6QGZ9</accession>
<evidence type="ECO:0000256" key="2">
    <source>
        <dbReference type="ARBA" id="ARBA00022679"/>
    </source>
</evidence>
<dbReference type="AlphaFoldDB" id="A0A8J6QGZ9"/>
<evidence type="ECO:0000256" key="3">
    <source>
        <dbReference type="ARBA" id="ARBA00022777"/>
    </source>
</evidence>
<dbReference type="GO" id="GO:0005829">
    <property type="term" value="C:cytosol"/>
    <property type="evidence" value="ECO:0007669"/>
    <property type="project" value="TreeGrafter"/>
</dbReference>
<evidence type="ECO:0000259" key="4">
    <source>
        <dbReference type="Pfam" id="PF00294"/>
    </source>
</evidence>
<dbReference type="RefSeq" id="WP_191143408.1">
    <property type="nucleotide sequence ID" value="NZ_JACXAF010000003.1"/>
</dbReference>
<dbReference type="Gene3D" id="3.40.1190.20">
    <property type="match status" value="1"/>
</dbReference>
<dbReference type="InterPro" id="IPR029056">
    <property type="entry name" value="Ribokinase-like"/>
</dbReference>
<dbReference type="PANTHER" id="PTHR43085:SF15">
    <property type="entry name" value="2-DEHYDRO-3-DEOXYGLUCONOKINASE"/>
    <property type="match status" value="1"/>
</dbReference>
<evidence type="ECO:0000313" key="5">
    <source>
        <dbReference type="EMBL" id="MBD1388287.1"/>
    </source>
</evidence>
<reference evidence="5" key="1">
    <citation type="submission" date="2020-09" db="EMBL/GenBank/DDBJ databases">
        <title>A novel bacterium of genus Neiella, isolated from South China Sea.</title>
        <authorList>
            <person name="Huang H."/>
            <person name="Mo K."/>
            <person name="Hu Y."/>
        </authorList>
    </citation>
    <scope>NUCLEOTIDE SEQUENCE</scope>
    <source>
        <strain evidence="5">HB171785</strain>
    </source>
</reference>
<keyword evidence="2" id="KW-0808">Transferase</keyword>
<evidence type="ECO:0000313" key="6">
    <source>
        <dbReference type="Proteomes" id="UP000638014"/>
    </source>
</evidence>
<dbReference type="CDD" id="cd01166">
    <property type="entry name" value="KdgK"/>
    <property type="match status" value="1"/>
</dbReference>
<name>A0A8J6QGZ9_9GAMM</name>
<dbReference type="InterPro" id="IPR011611">
    <property type="entry name" value="PfkB_dom"/>
</dbReference>
<dbReference type="EMBL" id="JACXAF010000003">
    <property type="protein sequence ID" value="MBD1388287.1"/>
    <property type="molecule type" value="Genomic_DNA"/>
</dbReference>
<feature type="domain" description="Carbohydrate kinase PfkB" evidence="4">
    <location>
        <begin position="1"/>
        <end position="297"/>
    </location>
</feature>
<gene>
    <name evidence="5" type="ORF">IC617_02505</name>
</gene>
<protein>
    <submittedName>
        <fullName evidence="5">Sugar kinase</fullName>
    </submittedName>
</protein>
<comment type="similarity">
    <text evidence="1">Belongs to the carbohydrate kinase PfkB family.</text>
</comment>
<dbReference type="Pfam" id="PF00294">
    <property type="entry name" value="PfkB"/>
    <property type="match status" value="1"/>
</dbReference>
<comment type="caution">
    <text evidence="5">The sequence shown here is derived from an EMBL/GenBank/DDBJ whole genome shotgun (WGS) entry which is preliminary data.</text>
</comment>
<dbReference type="PANTHER" id="PTHR43085">
    <property type="entry name" value="HEXOKINASE FAMILY MEMBER"/>
    <property type="match status" value="1"/>
</dbReference>
<dbReference type="SUPFAM" id="SSF53613">
    <property type="entry name" value="Ribokinase-like"/>
    <property type="match status" value="1"/>
</dbReference>
<dbReference type="GO" id="GO:0008673">
    <property type="term" value="F:2-dehydro-3-deoxygluconokinase activity"/>
    <property type="evidence" value="ECO:0007669"/>
    <property type="project" value="TreeGrafter"/>
</dbReference>
<dbReference type="GO" id="GO:0006974">
    <property type="term" value="P:DNA damage response"/>
    <property type="evidence" value="ECO:0007669"/>
    <property type="project" value="TreeGrafter"/>
</dbReference>
<evidence type="ECO:0000256" key="1">
    <source>
        <dbReference type="ARBA" id="ARBA00010688"/>
    </source>
</evidence>
<dbReference type="GO" id="GO:0042840">
    <property type="term" value="P:D-glucuronate catabolic process"/>
    <property type="evidence" value="ECO:0007669"/>
    <property type="project" value="TreeGrafter"/>
</dbReference>
<organism evidence="5 6">
    <name type="scientific">Neiella litorisoli</name>
    <dbReference type="NCBI Taxonomy" id="2771431"/>
    <lineage>
        <taxon>Bacteria</taxon>
        <taxon>Pseudomonadati</taxon>
        <taxon>Pseudomonadota</taxon>
        <taxon>Gammaproteobacteria</taxon>
        <taxon>Alteromonadales</taxon>
        <taxon>Echinimonadaceae</taxon>
        <taxon>Neiella</taxon>
    </lineage>
</organism>
<sequence>MKKIFLLGESMVELSRREDGAFNQSFAGDVYNTAVYLKRAFDDVSVSFVTALGCDALSADMLAAFESERIDTDFVQRSSDKLPGLYTISLDESGERSFAYWRSDSAARQVMQYVSSDLVDSLCTGDMFFFSGISLAVIQPNDRDAFWQLLRKLRDSGVQIAFDPNYRARMWSSGAEAKQQFELAFGLADLVLPGVDDFNELYGMNNVSDIRNFCRSFAIDELVLKSGSGSVYCFTDSDSLEVKITPVEHVVDTTSAGDSFNGVYLGARLQGISIEQSVKLASAAAAEVIQHRGAIIPKARFVNRIHPLIKQADPSPTSNKTTIE</sequence>
<keyword evidence="3 5" id="KW-0418">Kinase</keyword>
<keyword evidence="6" id="KW-1185">Reference proteome</keyword>
<dbReference type="Proteomes" id="UP000638014">
    <property type="component" value="Unassembled WGS sequence"/>
</dbReference>